<dbReference type="Pfam" id="PF07931">
    <property type="entry name" value="CPT"/>
    <property type="match status" value="1"/>
</dbReference>
<proteinExistence type="predicted"/>
<dbReference type="PIRSF" id="PIRSF007531">
    <property type="entry name" value="CPT"/>
    <property type="match status" value="1"/>
</dbReference>
<dbReference type="InterPro" id="IPR012853">
    <property type="entry name" value="CPT"/>
</dbReference>
<dbReference type="EMBL" id="JBHSNC010000007">
    <property type="protein sequence ID" value="MFC5528333.1"/>
    <property type="molecule type" value="Genomic_DNA"/>
</dbReference>
<dbReference type="SUPFAM" id="SSF52540">
    <property type="entry name" value="P-loop containing nucleoside triphosphate hydrolases"/>
    <property type="match status" value="1"/>
</dbReference>
<dbReference type="RefSeq" id="WP_378110163.1">
    <property type="nucleotide sequence ID" value="NZ_JBHSNC010000007.1"/>
</dbReference>
<evidence type="ECO:0000313" key="2">
    <source>
        <dbReference type="Proteomes" id="UP001596108"/>
    </source>
</evidence>
<dbReference type="InterPro" id="IPR027417">
    <property type="entry name" value="P-loop_NTPase"/>
</dbReference>
<gene>
    <name evidence="1" type="ORF">ACFPQ4_02570</name>
</gene>
<keyword evidence="2" id="KW-1185">Reference proteome</keyword>
<protein>
    <submittedName>
        <fullName evidence="1">Chloramphenicol phosphotransferase CPT family protein</fullName>
    </submittedName>
</protein>
<dbReference type="Proteomes" id="UP001596108">
    <property type="component" value="Unassembled WGS sequence"/>
</dbReference>
<reference evidence="2" key="1">
    <citation type="journal article" date="2019" name="Int. J. Syst. Evol. Microbiol.">
        <title>The Global Catalogue of Microorganisms (GCM) 10K type strain sequencing project: providing services to taxonomists for standard genome sequencing and annotation.</title>
        <authorList>
            <consortium name="The Broad Institute Genomics Platform"/>
            <consortium name="The Broad Institute Genome Sequencing Center for Infectious Disease"/>
            <person name="Wu L."/>
            <person name="Ma J."/>
        </authorList>
    </citation>
    <scope>NUCLEOTIDE SEQUENCE [LARGE SCALE GENOMIC DNA]</scope>
    <source>
        <strain evidence="2">CGMCC 1.18578</strain>
    </source>
</reference>
<evidence type="ECO:0000313" key="1">
    <source>
        <dbReference type="EMBL" id="MFC5528333.1"/>
    </source>
</evidence>
<accession>A0ABW0QU91</accession>
<organism evidence="1 2">
    <name type="scientific">Cohnella yongneupensis</name>
    <dbReference type="NCBI Taxonomy" id="425006"/>
    <lineage>
        <taxon>Bacteria</taxon>
        <taxon>Bacillati</taxon>
        <taxon>Bacillota</taxon>
        <taxon>Bacilli</taxon>
        <taxon>Bacillales</taxon>
        <taxon>Paenibacillaceae</taxon>
        <taxon>Cohnella</taxon>
    </lineage>
</organism>
<dbReference type="Gene3D" id="3.40.50.300">
    <property type="entry name" value="P-loop containing nucleotide triphosphate hydrolases"/>
    <property type="match status" value="1"/>
</dbReference>
<sequence>MNTTTLSERYANIFSEVISMEQGIIVFLNGTSSSGKTSISTQLINQDKQKFYHLSVDEFIKGIFEFLDAKYPDINPSTKEDEQKAFQILLDPIISMFYSSIKAFSAIGMNVVVDTVLDNEYWFNACLDLFKGHSILYVGVQCSLQELQRREQLRGDRHIGLAQSQYNKVHSYGEYDIELNTEEMRPDECANKIIEFIQSKNEFAAFKELTKRTSSIS</sequence>
<comment type="caution">
    <text evidence="1">The sequence shown here is derived from an EMBL/GenBank/DDBJ whole genome shotgun (WGS) entry which is preliminary data.</text>
</comment>
<name>A0ABW0QU91_9BACL</name>